<name>A0A5M6ITJ9_9PROT</name>
<gene>
    <name evidence="1" type="ORF">F1189_13885</name>
</gene>
<dbReference type="EMBL" id="VWPK01000019">
    <property type="protein sequence ID" value="KAA5611646.1"/>
    <property type="molecule type" value="Genomic_DNA"/>
</dbReference>
<proteinExistence type="predicted"/>
<accession>A0A5M6ITJ9</accession>
<dbReference type="RefSeq" id="WP_150041420.1">
    <property type="nucleotide sequence ID" value="NZ_OW485606.1"/>
</dbReference>
<reference evidence="1 2" key="1">
    <citation type="submission" date="2019-09" db="EMBL/GenBank/DDBJ databases">
        <title>Genome sequence of Rhodovastum atsumiense, a diverse member of the Acetobacteraceae family of non-sulfur purple photosynthetic bacteria.</title>
        <authorList>
            <person name="Meyer T."/>
            <person name="Kyndt J."/>
        </authorList>
    </citation>
    <scope>NUCLEOTIDE SEQUENCE [LARGE SCALE GENOMIC DNA]</scope>
    <source>
        <strain evidence="1 2">DSM 21279</strain>
    </source>
</reference>
<keyword evidence="2" id="KW-1185">Reference proteome</keyword>
<dbReference type="AlphaFoldDB" id="A0A5M6ITJ9"/>
<protein>
    <submittedName>
        <fullName evidence="1">Uncharacterized protein</fullName>
    </submittedName>
</protein>
<dbReference type="Proteomes" id="UP000325255">
    <property type="component" value="Unassembled WGS sequence"/>
</dbReference>
<sequence length="99" mass="11144">MSDDPHDKETMALCAIRYTIGRRSYVVSDGARWARKWGAKSPWVRRVIIRDLESEVADIDADRAEGRRARATLGDAQDEREWRAVLADLKAMEAANVGA</sequence>
<evidence type="ECO:0000313" key="2">
    <source>
        <dbReference type="Proteomes" id="UP000325255"/>
    </source>
</evidence>
<organism evidence="1 2">
    <name type="scientific">Rhodovastum atsumiense</name>
    <dbReference type="NCBI Taxonomy" id="504468"/>
    <lineage>
        <taxon>Bacteria</taxon>
        <taxon>Pseudomonadati</taxon>
        <taxon>Pseudomonadota</taxon>
        <taxon>Alphaproteobacteria</taxon>
        <taxon>Acetobacterales</taxon>
        <taxon>Acetobacteraceae</taxon>
        <taxon>Rhodovastum</taxon>
    </lineage>
</organism>
<evidence type="ECO:0000313" key="1">
    <source>
        <dbReference type="EMBL" id="KAA5611646.1"/>
    </source>
</evidence>
<comment type="caution">
    <text evidence="1">The sequence shown here is derived from an EMBL/GenBank/DDBJ whole genome shotgun (WGS) entry which is preliminary data.</text>
</comment>